<dbReference type="PROSITE" id="PS51257">
    <property type="entry name" value="PROKAR_LIPOPROTEIN"/>
    <property type="match status" value="1"/>
</dbReference>
<evidence type="ECO:0000313" key="2">
    <source>
        <dbReference type="EMBL" id="SDC20237.1"/>
    </source>
</evidence>
<evidence type="ECO:0000256" key="1">
    <source>
        <dbReference type="SAM" id="SignalP"/>
    </source>
</evidence>
<feature type="chain" id="PRO_5011614438" evidence="1">
    <location>
        <begin position="24"/>
        <end position="487"/>
    </location>
</feature>
<name>A0A1G6JNG6_9FIRM</name>
<dbReference type="RefSeq" id="WP_093729636.1">
    <property type="nucleotide sequence ID" value="NZ_FMYW01000003.1"/>
</dbReference>
<feature type="signal peptide" evidence="1">
    <location>
        <begin position="1"/>
        <end position="23"/>
    </location>
</feature>
<gene>
    <name evidence="2" type="ORF">SAMN04487864_103198</name>
</gene>
<accession>A0A1G6JNG6</accession>
<sequence>MKKRAAAIISSLLVLGCAYPVFAAPKNVYTDADSGFAVQTVNPMIEYASKSSYGFQENNSTTDSYHSVAAIPADVLAKKTGIVFTTKQFKEKLAAEMSKKSGAKPDYALFRPETYTHATGQPYQNMEDSLLDCFDEDELQHAKFSYETKTVGKQTYFVISAQYPGAFDKEKAIDQRVTDKKLYITSENNILYLTESYCSAETEAAKKAKAAENKNSTLKKDYEEKGISAETAGSAVQDPKALQKALLPLTDSSLNDPKIQKALQKEREAILKGLTFFKPDKSKKNFGMNDPVLKQFVSLPDNWLYVRAAPEIKDQDGLKVNVAWTAPYTMVSNLANFAFTKDFEKDLKPEEIYNIYDESVILASYSIRKSNKNKNISDFAEEIFKIPQSDMQKALDELMPKLLNNEDLKKYAVLSNTKAKIANDGQVIKLAFDTNVKVMNRFDFLTHANLAGTRNNGLFSLYISKGDKTKTNAVANLADKVKLLPGK</sequence>
<dbReference type="Proteomes" id="UP000198943">
    <property type="component" value="Unassembled WGS sequence"/>
</dbReference>
<keyword evidence="3" id="KW-1185">Reference proteome</keyword>
<protein>
    <submittedName>
        <fullName evidence="2">Uncharacterized protein</fullName>
    </submittedName>
</protein>
<proteinExistence type="predicted"/>
<dbReference type="EMBL" id="FMYW01000003">
    <property type="protein sequence ID" value="SDC20237.1"/>
    <property type="molecule type" value="Genomic_DNA"/>
</dbReference>
<evidence type="ECO:0000313" key="3">
    <source>
        <dbReference type="Proteomes" id="UP000198943"/>
    </source>
</evidence>
<dbReference type="AlphaFoldDB" id="A0A1G6JNG6"/>
<dbReference type="OrthoDB" id="9818391at2"/>
<reference evidence="3" key="1">
    <citation type="submission" date="2016-10" db="EMBL/GenBank/DDBJ databases">
        <authorList>
            <person name="Varghese N."/>
            <person name="Submissions S."/>
        </authorList>
    </citation>
    <scope>NUCLEOTIDE SEQUENCE [LARGE SCALE GENOMIC DNA]</scope>
    <source>
        <strain evidence="3">DSM 11005</strain>
    </source>
</reference>
<keyword evidence="1" id="KW-0732">Signal</keyword>
<organism evidence="2 3">
    <name type="scientific">Succiniclasticum ruminis</name>
    <dbReference type="NCBI Taxonomy" id="40841"/>
    <lineage>
        <taxon>Bacteria</taxon>
        <taxon>Bacillati</taxon>
        <taxon>Bacillota</taxon>
        <taxon>Negativicutes</taxon>
        <taxon>Acidaminococcales</taxon>
        <taxon>Acidaminococcaceae</taxon>
        <taxon>Succiniclasticum</taxon>
    </lineage>
</organism>